<dbReference type="RefSeq" id="WP_280756616.1">
    <property type="nucleotide sequence ID" value="NZ_JARXYA010000003.1"/>
</dbReference>
<proteinExistence type="predicted"/>
<feature type="domain" description="Filamentous haemagglutinin FhaB/tRNA nuclease CdiA-like TPS" evidence="6">
    <location>
        <begin position="43"/>
        <end position="155"/>
    </location>
</feature>
<dbReference type="Pfam" id="PF18676">
    <property type="entry name" value="MBG_2"/>
    <property type="match status" value="4"/>
</dbReference>
<dbReference type="InterPro" id="IPR041286">
    <property type="entry name" value="MBG_2"/>
</dbReference>
<evidence type="ECO:0000313" key="7">
    <source>
        <dbReference type="EMBL" id="MDH6503521.1"/>
    </source>
</evidence>
<feature type="signal peptide" evidence="5">
    <location>
        <begin position="1"/>
        <end position="38"/>
    </location>
</feature>
<dbReference type="InterPro" id="IPR008638">
    <property type="entry name" value="FhaB/CdiA-like_TPS"/>
</dbReference>
<evidence type="ECO:0000259" key="6">
    <source>
        <dbReference type="SMART" id="SM00912"/>
    </source>
</evidence>
<dbReference type="SUPFAM" id="SSF51126">
    <property type="entry name" value="Pectin lyase-like"/>
    <property type="match status" value="1"/>
</dbReference>
<dbReference type="PANTHER" id="PTHR12338:SF8">
    <property type="entry name" value="HEME_HEMOPEXIN-BINDING PROTEIN"/>
    <property type="match status" value="1"/>
</dbReference>
<dbReference type="EMBL" id="JARXYA010000003">
    <property type="protein sequence ID" value="MDH6503521.1"/>
    <property type="molecule type" value="Genomic_DNA"/>
</dbReference>
<dbReference type="InterPro" id="IPR006626">
    <property type="entry name" value="PbH1"/>
</dbReference>
<evidence type="ECO:0000256" key="4">
    <source>
        <dbReference type="SAM" id="MobiDB-lite"/>
    </source>
</evidence>
<dbReference type="Gene3D" id="2.160.20.10">
    <property type="entry name" value="Single-stranded right-handed beta-helix, Pectin lyase-like"/>
    <property type="match status" value="1"/>
</dbReference>
<evidence type="ECO:0000256" key="2">
    <source>
        <dbReference type="ARBA" id="ARBA00022525"/>
    </source>
</evidence>
<feature type="compositionally biased region" description="Low complexity" evidence="4">
    <location>
        <begin position="569"/>
        <end position="594"/>
    </location>
</feature>
<reference evidence="7" key="1">
    <citation type="submission" date="2023-04" db="EMBL/GenBank/DDBJ databases">
        <title>Genome Encyclopedia of Bacteria and Archaea VI: Functional Genomics of Type Strains.</title>
        <authorList>
            <person name="Whitman W."/>
        </authorList>
    </citation>
    <scope>NUCLEOTIDE SEQUENCE</scope>
    <source>
        <strain evidence="7">Enz.4-51</strain>
    </source>
</reference>
<dbReference type="Pfam" id="PF18657">
    <property type="entry name" value="YDG"/>
    <property type="match status" value="12"/>
</dbReference>
<dbReference type="Proteomes" id="UP001161160">
    <property type="component" value="Unassembled WGS sequence"/>
</dbReference>
<evidence type="ECO:0000256" key="1">
    <source>
        <dbReference type="ARBA" id="ARBA00004613"/>
    </source>
</evidence>
<name>A0AA43M7C0_9BURK</name>
<dbReference type="GO" id="GO:0005576">
    <property type="term" value="C:extracellular region"/>
    <property type="evidence" value="ECO:0007669"/>
    <property type="project" value="UniProtKB-SubCell"/>
</dbReference>
<keyword evidence="2" id="KW-0964">Secreted</keyword>
<dbReference type="InterPro" id="IPR041248">
    <property type="entry name" value="YDG"/>
</dbReference>
<feature type="chain" id="PRO_5041468464" description="Filamentous haemagglutinin FhaB/tRNA nuclease CdiA-like TPS domain-containing protein" evidence="5">
    <location>
        <begin position="39"/>
        <end position="6279"/>
    </location>
</feature>
<evidence type="ECO:0000313" key="8">
    <source>
        <dbReference type="Proteomes" id="UP001161160"/>
    </source>
</evidence>
<gene>
    <name evidence="7" type="ORF">M2127_000811</name>
</gene>
<accession>A0AA43M7C0</accession>
<dbReference type="InterPro" id="IPR050909">
    <property type="entry name" value="Bact_Autotransporter_VF"/>
</dbReference>
<dbReference type="PANTHER" id="PTHR12338">
    <property type="entry name" value="AUTOTRANSPORTER"/>
    <property type="match status" value="1"/>
</dbReference>
<organism evidence="7 8">
    <name type="scientific">Polynucleobacter sphagniphilus</name>
    <dbReference type="NCBI Taxonomy" id="1743169"/>
    <lineage>
        <taxon>Bacteria</taxon>
        <taxon>Pseudomonadati</taxon>
        <taxon>Pseudomonadota</taxon>
        <taxon>Betaproteobacteria</taxon>
        <taxon>Burkholderiales</taxon>
        <taxon>Burkholderiaceae</taxon>
        <taxon>Polynucleobacter</taxon>
    </lineage>
</organism>
<sequence>MIPKITQPSHRKSCESQFKAAKLLAALAIAGLAGQALAAPPAANALPTGGKVVAGTAAISQAGNTMNINQSSQRAVINWNSFDVGSQATVNFNQPNSSASTLNYVNSASKSMINGAVNANGQVIFVNNNGVVFGKGAEVNVGGMVATTMNISATEFMSGKDTQVYEGGTTGKIINKGHINGNNINSYIALMAPQVVNTGVITATMSGNNAIALVAGQKVTLKFSGSQFVSVSVDASVVNALISNKLLINAGSGQVIIGANAAQNLMGSLIKNTGTISASDINTSGGKISLTADTIEQSGVIEANSAQATGGNISLKGNNITLASGSKTTATGAAAGGTINVGVNNANNQSVQDAIQNNSLANTVSVQTNATVDASATQNGNGGTINIWSQIKTLIAGNLFAKGGAQGGNGGFIETSSKGNVSIAASSIIDTSAPKGKTGMWTIDPQALIIDSAAASAISNALNSTSVTLDATGSACAFGSCTASQSALIRIMAGADIYSSNTATSLNLIATGGQIDINSNITAGQVYAVAQAINVNGSINTNGGNNSNIYLAGAIINILGNINSNGSNSNNSNNTNSSNLNSANTTTANNRRNGQNGLNADSNTYTSNGGLINILATGDINIGSNSYISANGINGGIITIVSTAGKTTINGIVDSIGKATNGGNIAIVGKTQTDLIGALISSEGLSQGGVINLGQVNNLGNGTILAPPATAPPALTNFVNTAVAAAVDSNNSITSSNINLDSQTGINAPNGTIVVFGDQIQINNSSLAAINGDIAIGRPSYSQGAVASLVAISNSTLTANRVETSGDLLGTQNTAVVSNEWLLDPTTVTITAAASTGGTLASALAATGASNISTADIVAAINAGNTVNVVATGAITQTGALAFAPATGITGTLILDNHLTQGSSITSSGGITSSGAGTVNLQFLAGGQSIVSGAITASSGPINVVMQSYWKANTTTLGSGAGANVINTAPITTRGGYVIMDGTGGTIDLVNQTITMGTVNVGYIQNIYPQASINTTTNAGVVSATSTGGNFIGAGYAAVSGGGIGAYESWGATLNIGGFVNIQAKVASTSLYGFVIYAYGAGPINAAGNITITANSSSTGIVGQDIYLSAGTTLTSYTGSVNISNTSTGNASGLTINAAISAATGITINNTNVGAIGVQSNAAGTLTTTAGTISITSTSTGSGVYAESLAGLITAPKVTITGTNSTAGGLGASVTGGVTITNVAGTYASVGDALNITTTVGTNGTTGGINVTTGAITNNSNGGDVTFKTNGDITATSAVSFATANTTNHAQTITYDTTSGNLNSQITTGSFTYASTGALSPVNYIQKASGSVLTVGTTSVSGYITIDNTFGCSGSGCNPTSGYLTNGTVGSTTVTQNGTGAILAGNLTAGGNITINGVWYGSSSFGATLNLSAGTISAGQNTLNSPGAINLNLLSYDPANTSCILQVGGVITFNSGTSSIAGGGITILGGLIGPGASANSAFYSTSSGNNVVTMNSYSSNINIGTVAQPISAGYVMYNDAFGVLTATGTGASAGNVSIYMHATNAVGTAFIHTKAIVASNAVTIVASGLTGTVLSQTGAITANSISVTGTGTTAATVVSLGAMTINAGGTDISVTGNDTAAGGNTGITQTGAITQNANGGNITFTSNNAISQSGAVTVAPNTSGTASYITYNTTSGNQLSTISTGALTIGAGTSSSAINYIEKSSGSALAIGATTVPGYILVDNTYGCTGASCTPASGYLNMSTISTSNASTGVYVSGSLSAGSSITINGAASASGAAGTADGAVTLAAITISGSQVSAGNQINISGFSNGASAGHGLAFEGNVTINSGTGPALVGGDINVLAVTSASACCSGFWMNPTAVAKVSANAYGSSINFGTQATPIKGVIGINGYASSFNTLRATTVGGVGGNINIYAQSYASGYSAAYIAGTITADANVVVRASKTDAGLAVALNLSAAITSNNGSVSITGTTSSAANYGASITGVINGYAGVTIFGGPNGAATGGGVSDTATITSAAGPVSITGISTTAMAVSDTALITGNSITVTGTGTTAATVVSLGAMTINACSAGVACNSNNISVTGNDTAAGGNTGITQTGAITDNANGGSIYFISNNQISQAGNISIAQNTSGIDSVISYNTTNGNKLSTINAGAVTFLGTSTSHINYNNIASGAPIIVNSALNVPGSITFDNTYLAGVQGGINATNAWQYGTTASNGLAITCATTAACGSLNANFGIYLRGVVGASTSSANQLFDAVSIYGVAPLTFVTTGTFAAGQDAISIVGITPQFVVTTNALPTSTVKGNAIGISGAVTITNNSTGGNTNIVAYQGRYSDAVTITNASTAGALELSAIGTTADIVTIAGTTFTQNSNAGVFIATSNNGNVTPPKIINNGTGPVVIEAGAYLPVGTVSSVCSAADCGQITALSGNNITSPNGNVYLYAGSPGVTAGTTSTQASLGLLSPSLGDFTFSNTLFSQAYAAGNVAATSLPIFTLGGINTANVAGGTGGTSWNTGAITSTNTGPVIQFRISPSYTATLSGNVTKVYGTNDPLATAGNLTTPGSLDYQLQALYTKTTNNSGWVSNGTVVGTGSSAITCASTDGCALITVNSVNFVVPLGAFVNSLQALPPTPRASYGTLAGEQVNTNSTSYTYNITSTHGISVSSGVTINSQSFGNVGLVITPAPLTITASNQAAQAGTALPLGTTAFTSTGLITTVDGVTLGDSITSSTLTSNGLTTVPTTLASGVYAPPNVNSITPSAAVFAPVSGSRGAANYAITYVGGTLTSSANAIVTITALADTKIYGNSTTTNGVTYNSNGLGVVTIGGTSYSIGGLPVGDTLNGLSLTSLGGIATAPVGSSYQITPSAAVITGTVPYTLNYVSALMTVQPRPITIAAVGITTTYGTPVTVSQNLTTGYTIGGSGLGASDTLTSVAVNYYNGTTNSTTVPGSTGAATYNAAITTSAATGTGGFNSTNYNITYTPANLVVNKLAVSLTANSQSTVYGTALALGTTAYTSSLSSLPNGDTISGVTLQYNSSATVPGTTNALTYTGGIVASSATGTGGFGATNYAITYSPGNLTVTPANVVITPANVSASGQTVMYNGAAQTFNPSTGFTVTGMQNSQALVFSTNGLASGLNVGTYANTITTSGSNPTVTGVTNGGSLSNYNISVSAQGSLTITPAPLTVAGATSNVAYNGSLQNNANPVVTGLVGIDTQVGNGITVTGKSSGTNAGTYNDALSVAAAGATQLSNYTITKTNGSLVISKLAATVTGATTVNPYTGLLQTNTYTTTGILSGDTANVTIAGSAAATHVSQGTVPDVFSVSGSAAGNYAFTYAPGSITITPVALSVVGANTTQVYNATTQTNSVATVTGLKASDTATIGGSYGAGKNVGTYADALTVGLSNSSDYTIGVTNGSITITPATITISGITANNKVYNATTAATLNIGTITYSGVFAGDTVSVNTSNLSGTFVDKNVGTAKTVNISGVVLGGSSSANYQLSGGANTTTTANITPAPLTITGSNLTTTYNGAAQSLTSPTVAGVIAGDNVVVATTGGTGTNAGAYSTSYAASGTDAGNYTVTSNTPTLTINKASLVVAANNSGKVVNQLDPTLSSTVSGLQGSDTASSVFVSPYGGYTTTRATGESAGSYAITASGPATLQNYNVTYTPATFTIAGAGQLLITMNAATTTYGTAATPTIASVQYGSLANSTLYTLTVASTSGNAVTYTDGAGGTITITPSITGASVASNVGSYALATANTNTGTATSAGNFTSVLTVANTLTITPAPLTLKVADVSKTYNANAVTAAQITAGSLTGGVTTGVTVTGGALMNSQTITDLGGVVYTGPAVGAINASSTPYAINGSVGSGFSNYAVTVVPGALTVNTAPLVVNGALTTRSYNGTLQTNAAATIAGLQGSDTLTVAGLATGTHAGTTADALVATGAAASNYSITYNNGALTINPAALLVTGANNQYAYNGALQTNTGASVSGLKGSDTATVAGYATATHVAQGIVPDVLVATVSSPSDYAVTYVQGSLKITPIVITAAVNTATVMYNAASQTTGFVVTGLKGTDTATAASGTATGTNVGTYTSNLVLNTSSDYTVGAITNGTLTITPAPLTISGGLTANNKVYDTTNAATIGVTGNQTLAGVLGTDAVTVSSTGPYTGATFTQSNVGSGLTVTPATTSSVINGASYTTMAGVTLGGAAAGNYYVAGVGPQTLTANITPAPLTISSGLTANNKAYDGTTAATISSATQTLAGVLASDVGNVAISSSGPYTGAFSQSNVGTGLAVSASTTPTTIAGGTYNAMTGVTLSGSAQGNYYVAGLSTPITANITPYVINFGSGSGPNIAAVANNKVYTSTTAANGSLSMVNLFGTDSVSVSYTSAAFASPNVATGATVTFNGVTLSGASAANYSIGSTPVTATANITPALLTITAVDKSSFYSQGLATLTQAPAIGLLGSDTVTGATITTTATSTGANAAVGTYPITISAATGSGLSNYSINYVPANYTIVGPGALVITTAGVTTPYGTGTSGNILAPALPTATYTTGGTNISSLTYVSSSTTGDVTSYVFRDAALNTVTFNLTPSNTTTSTSNNINVGSYAYAASNLSAVATGLTSAIPSGNFTVTPLAVTVTATPTTSMYNGSTQNQSAATTSPAILTNDVVNIGGIASGKNVGVYVSNLSTTGADAGNYAFTYVNNNLTITPFIIGSSGSGGPSIAATANNKVYDTTTVASGALAMTNLFAGDSVSVAYTSAAFASPNVANGLTVSFSGVTLSGAAAANYSVASVPTATANITPAPLTISAGLTANNKVYDTTNAATIAVTGTQSLAGVLGTDVVSVSSTGPYTGATFSQSNVGSGLTVTPATSVVNGVTTMTGVTLTGAAANNYYVAGVGPQTLVANITPAPLTINAGLTANNKAYDGTTAATISSASQTLAGVLAADLNNVAVSSSGPYNATFASKNVANGITVTPNTTPTVIAGGTYNAMSGVTLSGSAASNYYVTGTASPITANITPYIINFGAAGTGPNITALADSKVYTSTNTANGVLSMVNLFPGDSVAVSYATATFASPNVANGITVTFNTPTLSGASAANYSIGSTAITAPANITPAPLTITAVNKSSFYSQALATLTQAPAVGLLGSDTVTGATISTTASTTGVNASAGTYPIAISAATGSGIGNYAITYIPATYTIVAPGALMITTAGATTPYGTSTSGNIITPAQPVASYSTGGSNISALTFVSAATVGNVTSYVYRDATSALVSFNLTPSGTTTSTSGNIVVGSYAYAASNLVSASSGLTSGSAITSGNLTVTPLAVTITAPTTAALTYNGQVQTQGPAVASPAILTNDLVTISGAASGKNVGVYGSNLAVSGVDASNYTFTLVNKNITITPYVVTPGSTTGPRLTTAANNKVYDTTTAATGSLAMAGLFPGDSVAVNYSSAAFASANVNLPASPQTVAFSGVTLSGASASNYSIASGAITATANITPAPVTISGLVANNKVYTSTTADVISGTPIVTGLLGTDTSTASGTAIGTFASPNVANGITVSANLSGMTLSNGNYVITGLTAPLAANITPAPLTISSGLVAQSKVYDTTTGATIAAVGTQTLSGVLGSDAANLDVSSSGPYTGTFSQTNVGTSLAVTPTTTTTNINGLNYTTMAGVSLSGSAAGNYYVTGPATTLTANITKASLTITANNQASFITQPAGTLSYSSIGLLGSDTISAVTLATAASNIQPAGQYAITASNATGAAIGNYQVTYAPGTYTIVPAGQLLIQSSGAVTPYTTAATFANPTVAYATSSGAVINNLYLTASSTVNGITTYTYSDGAGASLSFNFAPTNPVMSGSNNVSVGTYGLSAANFVITGNNITNISPVVTGDLTVTPRAITIIATPATYVYNGTVRVLANNAATAGIVAGDLVTISDTTAGKNVGNYFSALATAGADARNYQTSFVNANLAITPYVLGSGAGGPAISASANNRVYNTTTDATGSLAMTGLFPGDVVTANFTSASFASPNANNGTTVTFNGVTLSGAAAANYVLGTAPVTTTANITKAPVTISGLLAQNKVFDGTTAAIITGNPVIAGLLGSDVSTLSGSVLAGIFASANPADRILVKAMLDALILGNPNYYIADVTFPLVADITSPPQTINNMAIVQQQVAAEAPQERPTDLIKKGEIIYVRDKDNLPEYMQAIEVPSSGAFKFPVPDQIIQELINLSGENISVAGVPAKFGGYKLLMLPKGSRLVVTLPDDAPLPSGIRYDATSKNFTVPKLGEVKLPLSVKVTLMRGNKVLSEKIMVVTK</sequence>
<keyword evidence="3 5" id="KW-0732">Signal</keyword>
<evidence type="ECO:0000256" key="5">
    <source>
        <dbReference type="SAM" id="SignalP"/>
    </source>
</evidence>
<feature type="region of interest" description="Disordered" evidence="4">
    <location>
        <begin position="569"/>
        <end position="602"/>
    </location>
</feature>
<comment type="caution">
    <text evidence="7">The sequence shown here is derived from an EMBL/GenBank/DDBJ whole genome shotgun (WGS) entry which is preliminary data.</text>
</comment>
<dbReference type="InterPro" id="IPR011050">
    <property type="entry name" value="Pectin_lyase_fold/virulence"/>
</dbReference>
<comment type="subcellular location">
    <subcellularLocation>
        <location evidence="1">Secreted</location>
    </subcellularLocation>
</comment>
<evidence type="ECO:0000256" key="3">
    <source>
        <dbReference type="ARBA" id="ARBA00022729"/>
    </source>
</evidence>
<dbReference type="SMART" id="SM00912">
    <property type="entry name" value="Haemagg_act"/>
    <property type="match status" value="1"/>
</dbReference>
<dbReference type="SMART" id="SM00710">
    <property type="entry name" value="PbH1"/>
    <property type="match status" value="22"/>
</dbReference>
<dbReference type="InterPro" id="IPR012334">
    <property type="entry name" value="Pectin_lyas_fold"/>
</dbReference>
<protein>
    <recommendedName>
        <fullName evidence="6">Filamentous haemagglutinin FhaB/tRNA nuclease CdiA-like TPS domain-containing protein</fullName>
    </recommendedName>
</protein>
<keyword evidence="8" id="KW-1185">Reference proteome</keyword>